<dbReference type="Gene3D" id="3.80.10.10">
    <property type="entry name" value="Ribonuclease Inhibitor"/>
    <property type="match status" value="1"/>
</dbReference>
<name>A0AAD2HCP3_9AGAR</name>
<gene>
    <name evidence="2" type="ORF">MYCIT1_LOCUS18037</name>
</gene>
<evidence type="ECO:0008006" key="4">
    <source>
        <dbReference type="Google" id="ProtNLM"/>
    </source>
</evidence>
<accession>A0AAD2HCP3</accession>
<dbReference type="InterPro" id="IPR032675">
    <property type="entry name" value="LRR_dom_sf"/>
</dbReference>
<dbReference type="SUPFAM" id="SSF52047">
    <property type="entry name" value="RNI-like"/>
    <property type="match status" value="1"/>
</dbReference>
<evidence type="ECO:0000313" key="3">
    <source>
        <dbReference type="Proteomes" id="UP001295794"/>
    </source>
</evidence>
<dbReference type="Proteomes" id="UP001295794">
    <property type="component" value="Unassembled WGS sequence"/>
</dbReference>
<keyword evidence="3" id="KW-1185">Reference proteome</keyword>
<protein>
    <recommendedName>
        <fullName evidence="4">F-box domain-containing protein</fullName>
    </recommendedName>
</protein>
<dbReference type="AlphaFoldDB" id="A0AAD2HCP3"/>
<feature type="region of interest" description="Disordered" evidence="1">
    <location>
        <begin position="21"/>
        <end position="62"/>
    </location>
</feature>
<comment type="caution">
    <text evidence="2">The sequence shown here is derived from an EMBL/GenBank/DDBJ whole genome shotgun (WGS) entry which is preliminary data.</text>
</comment>
<feature type="compositionally biased region" description="Basic residues" evidence="1">
    <location>
        <begin position="24"/>
        <end position="33"/>
    </location>
</feature>
<evidence type="ECO:0000256" key="1">
    <source>
        <dbReference type="SAM" id="MobiDB-lite"/>
    </source>
</evidence>
<dbReference type="EMBL" id="CAVNYO010000181">
    <property type="protein sequence ID" value="CAK5272404.1"/>
    <property type="molecule type" value="Genomic_DNA"/>
</dbReference>
<reference evidence="2" key="1">
    <citation type="submission" date="2023-11" db="EMBL/GenBank/DDBJ databases">
        <authorList>
            <person name="De Vega J J."/>
            <person name="De Vega J J."/>
        </authorList>
    </citation>
    <scope>NUCLEOTIDE SEQUENCE</scope>
</reference>
<sequence>MLIFTFLSSDPGAMAREIREAVRHRNASSRSKKPRYDANPSSTPEQNPGGMDSDSRGPVTPLPSSITSRLSLEVYEHIIDDLHTDSEGQSPSQLSVCSLVCRAWLAPSRRRLFASVNLRPEFVAFLRASSHAYDTIVPHIRELGVGGGWLHHDRSDFSSTMLFMTDLVKLRALNLEAWSWSYLSTSTASKLLRGEGPAFRVLTALDLKYIQFPSLSALATLISAFVRLKTLAFDNVTWETSDDAMPLAPPFVSSLTKLHVVACSNEVLISWLFADALGDPIVKLKLRSLSLPDILPNEAGNIDRLVSSTSSSLEHLDVGFMGHSTDDAPVILKLAEKIDLSPHTQLCSLHVHQIVLYQFPGTPPHSSQSSPAVNLPTTWLASLLSTIRSAHFSRLTLSIWLGEERQLDSLDWDGFVRIVSNERFASLTQVEFRVRGLGKAMNDVVKGWISDRMSGWARVTECLQITFG</sequence>
<organism evidence="2 3">
    <name type="scientific">Mycena citricolor</name>
    <dbReference type="NCBI Taxonomy" id="2018698"/>
    <lineage>
        <taxon>Eukaryota</taxon>
        <taxon>Fungi</taxon>
        <taxon>Dikarya</taxon>
        <taxon>Basidiomycota</taxon>
        <taxon>Agaricomycotina</taxon>
        <taxon>Agaricomycetes</taxon>
        <taxon>Agaricomycetidae</taxon>
        <taxon>Agaricales</taxon>
        <taxon>Marasmiineae</taxon>
        <taxon>Mycenaceae</taxon>
        <taxon>Mycena</taxon>
    </lineage>
</organism>
<proteinExistence type="predicted"/>
<evidence type="ECO:0000313" key="2">
    <source>
        <dbReference type="EMBL" id="CAK5272404.1"/>
    </source>
</evidence>